<dbReference type="EMBL" id="HADX01010612">
    <property type="protein sequence ID" value="SBP32844.1"/>
    <property type="molecule type" value="Transcribed_RNA"/>
</dbReference>
<name>A0A1A7YRQ4_9TELE</name>
<gene>
    <name evidence="1" type="primary">ATF7IP</name>
</gene>
<protein>
    <submittedName>
        <fullName evidence="1">Activating transcription factor 7 interacting protein</fullName>
    </submittedName>
</protein>
<dbReference type="AlphaFoldDB" id="A0A1A7YRQ4"/>
<accession>A0A1A7YRQ4</accession>
<reference evidence="1" key="1">
    <citation type="submission" date="2016-05" db="EMBL/GenBank/DDBJ databases">
        <authorList>
            <person name="Lavstsen T."/>
            <person name="Jespersen J.S."/>
        </authorList>
    </citation>
    <scope>NUCLEOTIDE SEQUENCE</scope>
    <source>
        <tissue evidence="1">Brain</tissue>
    </source>
</reference>
<sequence length="38" mass="4517">LNAISARSMSFMDMNQFSVPHQEHLAVLEYEPRKYNDF</sequence>
<reference evidence="1" key="2">
    <citation type="submission" date="2016-06" db="EMBL/GenBank/DDBJ databases">
        <title>The genome of a short-lived fish provides insights into sex chromosome evolution and the genetic control of aging.</title>
        <authorList>
            <person name="Reichwald K."/>
            <person name="Felder M."/>
            <person name="Petzold A."/>
            <person name="Koch P."/>
            <person name="Groth M."/>
            <person name="Platzer M."/>
        </authorList>
    </citation>
    <scope>NUCLEOTIDE SEQUENCE</scope>
    <source>
        <tissue evidence="1">Brain</tissue>
    </source>
</reference>
<organism evidence="1">
    <name type="scientific">Iconisemion striatum</name>
    <dbReference type="NCBI Taxonomy" id="60296"/>
    <lineage>
        <taxon>Eukaryota</taxon>
        <taxon>Metazoa</taxon>
        <taxon>Chordata</taxon>
        <taxon>Craniata</taxon>
        <taxon>Vertebrata</taxon>
        <taxon>Euteleostomi</taxon>
        <taxon>Actinopterygii</taxon>
        <taxon>Neopterygii</taxon>
        <taxon>Teleostei</taxon>
        <taxon>Neoteleostei</taxon>
        <taxon>Acanthomorphata</taxon>
        <taxon>Ovalentaria</taxon>
        <taxon>Atherinomorphae</taxon>
        <taxon>Cyprinodontiformes</taxon>
        <taxon>Nothobranchiidae</taxon>
        <taxon>Iconisemion</taxon>
    </lineage>
</organism>
<proteinExistence type="predicted"/>
<feature type="non-terminal residue" evidence="1">
    <location>
        <position position="1"/>
    </location>
</feature>
<evidence type="ECO:0000313" key="1">
    <source>
        <dbReference type="EMBL" id="SBP32844.1"/>
    </source>
</evidence>